<dbReference type="Pfam" id="PF00024">
    <property type="entry name" value="PAN_1"/>
    <property type="match status" value="1"/>
</dbReference>
<evidence type="ECO:0000313" key="5">
    <source>
        <dbReference type="Proteomes" id="UP000240883"/>
    </source>
</evidence>
<dbReference type="OrthoDB" id="160645at2759"/>
<name>A0A2T2N6K9_CORCC</name>
<dbReference type="Gene3D" id="3.50.4.10">
    <property type="entry name" value="Hepatocyte Growth Factor"/>
    <property type="match status" value="2"/>
</dbReference>
<feature type="domain" description="Apple" evidence="3">
    <location>
        <begin position="576"/>
        <end position="609"/>
    </location>
</feature>
<feature type="domain" description="Apple" evidence="2">
    <location>
        <begin position="328"/>
        <end position="369"/>
    </location>
</feature>
<dbReference type="InterPro" id="IPR003609">
    <property type="entry name" value="Pan_app"/>
</dbReference>
<feature type="region of interest" description="Disordered" evidence="1">
    <location>
        <begin position="641"/>
        <end position="670"/>
    </location>
</feature>
<organism evidence="4 5">
    <name type="scientific">Corynespora cassiicola Philippines</name>
    <dbReference type="NCBI Taxonomy" id="1448308"/>
    <lineage>
        <taxon>Eukaryota</taxon>
        <taxon>Fungi</taxon>
        <taxon>Dikarya</taxon>
        <taxon>Ascomycota</taxon>
        <taxon>Pezizomycotina</taxon>
        <taxon>Dothideomycetes</taxon>
        <taxon>Pleosporomycetidae</taxon>
        <taxon>Pleosporales</taxon>
        <taxon>Corynesporascaceae</taxon>
        <taxon>Corynespora</taxon>
    </lineage>
</organism>
<dbReference type="AlphaFoldDB" id="A0A2T2N6K9"/>
<feature type="compositionally biased region" description="Basic and acidic residues" evidence="1">
    <location>
        <begin position="641"/>
        <end position="654"/>
    </location>
</feature>
<feature type="domain" description="Apple" evidence="3">
    <location>
        <begin position="451"/>
        <end position="480"/>
    </location>
</feature>
<dbReference type="Pfam" id="PF14295">
    <property type="entry name" value="PAN_4"/>
    <property type="match status" value="2"/>
</dbReference>
<evidence type="ECO:0000259" key="3">
    <source>
        <dbReference type="Pfam" id="PF14295"/>
    </source>
</evidence>
<accession>A0A2T2N6K9</accession>
<evidence type="ECO:0000313" key="4">
    <source>
        <dbReference type="EMBL" id="PSN60668.1"/>
    </source>
</evidence>
<gene>
    <name evidence="4" type="ORF">BS50DRAFT_626006</name>
</gene>
<keyword evidence="5" id="KW-1185">Reference proteome</keyword>
<protein>
    <recommendedName>
        <fullName evidence="2 3">Apple domain-containing protein</fullName>
    </recommendedName>
</protein>
<evidence type="ECO:0000256" key="1">
    <source>
        <dbReference type="SAM" id="MobiDB-lite"/>
    </source>
</evidence>
<feature type="region of interest" description="Disordered" evidence="1">
    <location>
        <begin position="396"/>
        <end position="433"/>
    </location>
</feature>
<dbReference type="PANTHER" id="PTHR33946">
    <property type="match status" value="1"/>
</dbReference>
<reference evidence="4 5" key="1">
    <citation type="journal article" date="2018" name="Front. Microbiol.">
        <title>Genome-Wide Analysis of Corynespora cassiicola Leaf Fall Disease Putative Effectors.</title>
        <authorList>
            <person name="Lopez D."/>
            <person name="Ribeiro S."/>
            <person name="Label P."/>
            <person name="Fumanal B."/>
            <person name="Venisse J.S."/>
            <person name="Kohler A."/>
            <person name="de Oliveira R.R."/>
            <person name="Labutti K."/>
            <person name="Lipzen A."/>
            <person name="Lail K."/>
            <person name="Bauer D."/>
            <person name="Ohm R.A."/>
            <person name="Barry K.W."/>
            <person name="Spatafora J."/>
            <person name="Grigoriev I.V."/>
            <person name="Martin F.M."/>
            <person name="Pujade-Renaud V."/>
        </authorList>
    </citation>
    <scope>NUCLEOTIDE SEQUENCE [LARGE SCALE GENOMIC DNA]</scope>
    <source>
        <strain evidence="4 5">Philippines</strain>
    </source>
</reference>
<dbReference type="Proteomes" id="UP000240883">
    <property type="component" value="Unassembled WGS sequence"/>
</dbReference>
<feature type="region of interest" description="Disordered" evidence="1">
    <location>
        <begin position="179"/>
        <end position="230"/>
    </location>
</feature>
<dbReference type="STRING" id="1448308.A0A2T2N6K9"/>
<proteinExistence type="predicted"/>
<evidence type="ECO:0000259" key="2">
    <source>
        <dbReference type="Pfam" id="PF00024"/>
    </source>
</evidence>
<dbReference type="PANTHER" id="PTHR33946:SF4">
    <property type="entry name" value="COAGULATION FACTOR XI"/>
    <property type="match status" value="1"/>
</dbReference>
<dbReference type="EMBL" id="KZ678148">
    <property type="protein sequence ID" value="PSN60668.1"/>
    <property type="molecule type" value="Genomic_DNA"/>
</dbReference>
<feature type="compositionally biased region" description="Low complexity" evidence="1">
    <location>
        <begin position="396"/>
        <end position="431"/>
    </location>
</feature>
<sequence>MACAIVAPEFVSTFQGAVPTFSFADNNPNVLGFEASFTQVRDGGPCSYDTYAKFTPIFAAGPLKYDCSLDIESTNDKTTSILCPGIVNSLIPDATYTLSYKDVESRIQKDGISPIPTTIVIGPSPVAVTATTTSTSLGYVFTTTYASTYLATSTTTAYTKTVTTTRTAVVTESKETTSTYYSSYCPPVSSSLSSKSTSSSKYSSSSQQPVPSSTGKPSSTTTAGFSKPSSTYSSYYSTPLYLPSPSYSPPYTSSYTTVYTPTTLSPYTSTYTPPYTPVFSLSKTSVYQYSTSAPEPTAISCPKDDGKVIITNNRGFRVECGVDRVDHDIGPVNAESFDDCVSQCAYNPNCQDVSYRNGASCYLKSAVGDFASNPDVWGATLVGWWVEASTAPTTTPAKTTPIFSPTFAPTRSPTFSPSSSPAPAKSGPSCPDSDGQLYSTGGKTFKIECGIDHSGGDIKSVYNVNLAGCLDTCSATDGCINVALSGTACYLKGSNTPGEKNAGVEGAVEIGYYDRTKTFSNTFPTITSSRTGPAKSGASSIQCPAKNNTIVVTSCGSTYKIECSFDRSDSDLVVKQAYTLNECIEQCDAYNGCADVSYISGNPGNCYLKSSQNAPNYNENVWGAAKKTDCKKVMLHRKRAARPESRVARSEPRLQQRHRKSYGGPDYTWGPPPRTTITKPAFALTYSTFTRTSTLASSGTTAVTYTNNNPSVSVVYVTSTTTGYAVVGVTATTCPSKPTPY</sequence>